<accession>A0A3P3QTS6</accession>
<dbReference type="Proteomes" id="UP000276260">
    <property type="component" value="Unassembled WGS sequence"/>
</dbReference>
<dbReference type="RefSeq" id="WP_046521015.1">
    <property type="nucleotide sequence ID" value="NZ_LAVS01000089.1"/>
</dbReference>
<evidence type="ECO:0000313" key="1">
    <source>
        <dbReference type="EMBL" id="RRJ23750.1"/>
    </source>
</evidence>
<proteinExistence type="predicted"/>
<keyword evidence="2" id="KW-1185">Reference proteome</keyword>
<dbReference type="OrthoDB" id="9155073at2"/>
<dbReference type="AlphaFoldDB" id="A0A3P3QTS6"/>
<gene>
    <name evidence="1" type="ORF">EIK76_06745</name>
</gene>
<comment type="caution">
    <text evidence="1">The sequence shown here is derived from an EMBL/GenBank/DDBJ whole genome shotgun (WGS) entry which is preliminary data.</text>
</comment>
<sequence>MEDIKIYEIAAQVLSGITDELNANIYAPLEGVLALTWSEVPKFNAYAKSKSDIDSPPDHVICIHYELVRQLYRDVESFCDFYFNHLTKSEWEAFFDGLDDAPPLTEFFTQEECTYNMFVGALTFIYFHELGHLLQQHGYIRQKFGESAETIINECQMASKSTLKGDAASVSHVTELCADFYATTKCLYELMRHFQDSKEELRVVLFIFVCGLSCVFHKFSGSAPYTPTEAPIGTHPNPSIRMEFNLPHIYELMDLIAVASGHSMSRRDLVHLCRRASDSSSLYQMAQKRVDWGYNNYLSIRGIPNRPEDHSYLKHIVITWDEIGTLLKKRTIGGHEFDFLSFTQEFRDQINRN</sequence>
<evidence type="ECO:0000313" key="2">
    <source>
        <dbReference type="Proteomes" id="UP000276260"/>
    </source>
</evidence>
<protein>
    <submittedName>
        <fullName evidence="1">Uncharacterized protein</fullName>
    </submittedName>
</protein>
<reference evidence="1 2" key="1">
    <citation type="submission" date="2018-11" db="EMBL/GenBank/DDBJ databases">
        <title>Draft genome analysis of Rheinheimera mesophila isolated from an industrial waste site.</title>
        <authorList>
            <person name="Yu Q."/>
            <person name="Qi Y."/>
            <person name="Zhang H."/>
            <person name="Lu Y."/>
            <person name="Pu J."/>
        </authorList>
    </citation>
    <scope>NUCLEOTIDE SEQUENCE [LARGE SCALE GENOMIC DNA]</scope>
    <source>
        <strain evidence="1 2">IITR13</strain>
    </source>
</reference>
<organism evidence="1 2">
    <name type="scientific">Rheinheimera mesophila</name>
    <dbReference type="NCBI Taxonomy" id="1547515"/>
    <lineage>
        <taxon>Bacteria</taxon>
        <taxon>Pseudomonadati</taxon>
        <taxon>Pseudomonadota</taxon>
        <taxon>Gammaproteobacteria</taxon>
        <taxon>Chromatiales</taxon>
        <taxon>Chromatiaceae</taxon>
        <taxon>Rheinheimera</taxon>
    </lineage>
</organism>
<dbReference type="EMBL" id="RRCF01000001">
    <property type="protein sequence ID" value="RRJ23750.1"/>
    <property type="molecule type" value="Genomic_DNA"/>
</dbReference>
<name>A0A3P3QTS6_9GAMM</name>